<sequence>MGTTDAGEVIEADLTIDGSNWQASNHPVARVDEDFAGIGVYRPGAVAGGCRMQAGHKPAAAGQQQLAAQLAAMPGSTVVERPTPTEAFGHSAIHGAVKVDAFCDGTTEGNAYLVAEDRGISYFDSPPGRALRTVRVDFWVVDVDGTNVVVDMFHTGSAPEDLIAQADRARESITFVTE</sequence>
<name>A0A2T8F8G0_9ACTN</name>
<gene>
    <name evidence="1" type="ORF">DDE18_15110</name>
</gene>
<dbReference type="OrthoDB" id="3787443at2"/>
<dbReference type="AlphaFoldDB" id="A0A2T8F8G0"/>
<keyword evidence="2" id="KW-1185">Reference proteome</keyword>
<evidence type="ECO:0000313" key="1">
    <source>
        <dbReference type="EMBL" id="PVG82014.1"/>
    </source>
</evidence>
<organism evidence="1 2">
    <name type="scientific">Nocardioides gansuensis</name>
    <dbReference type="NCBI Taxonomy" id="2138300"/>
    <lineage>
        <taxon>Bacteria</taxon>
        <taxon>Bacillati</taxon>
        <taxon>Actinomycetota</taxon>
        <taxon>Actinomycetes</taxon>
        <taxon>Propionibacteriales</taxon>
        <taxon>Nocardioidaceae</taxon>
        <taxon>Nocardioides</taxon>
    </lineage>
</organism>
<evidence type="ECO:0000313" key="2">
    <source>
        <dbReference type="Proteomes" id="UP000246018"/>
    </source>
</evidence>
<dbReference type="Proteomes" id="UP000246018">
    <property type="component" value="Unassembled WGS sequence"/>
</dbReference>
<comment type="caution">
    <text evidence="1">The sequence shown here is derived from an EMBL/GenBank/DDBJ whole genome shotgun (WGS) entry which is preliminary data.</text>
</comment>
<reference evidence="1 2" key="1">
    <citation type="submission" date="2018-04" db="EMBL/GenBank/DDBJ databases">
        <title>Genome of Nocardioides gansuensis WSJ-1.</title>
        <authorList>
            <person name="Wu S."/>
            <person name="Wang G."/>
        </authorList>
    </citation>
    <scope>NUCLEOTIDE SEQUENCE [LARGE SCALE GENOMIC DNA]</scope>
    <source>
        <strain evidence="1 2">WSJ-1</strain>
    </source>
</reference>
<protein>
    <recommendedName>
        <fullName evidence="3">DUF3558 domain-containing protein</fullName>
    </recommendedName>
</protein>
<dbReference type="EMBL" id="QDGZ01000006">
    <property type="protein sequence ID" value="PVG82014.1"/>
    <property type="molecule type" value="Genomic_DNA"/>
</dbReference>
<accession>A0A2T8F8G0</accession>
<evidence type="ECO:0008006" key="3">
    <source>
        <dbReference type="Google" id="ProtNLM"/>
    </source>
</evidence>
<proteinExistence type="predicted"/>